<evidence type="ECO:0000313" key="1">
    <source>
        <dbReference type="EMBL" id="CAB9523538.1"/>
    </source>
</evidence>
<dbReference type="EMBL" id="CAICTM010001426">
    <property type="protein sequence ID" value="CAB9523538.1"/>
    <property type="molecule type" value="Genomic_DNA"/>
</dbReference>
<proteinExistence type="predicted"/>
<reference evidence="1" key="1">
    <citation type="submission" date="2020-06" db="EMBL/GenBank/DDBJ databases">
        <authorList>
            <consortium name="Plant Systems Biology data submission"/>
        </authorList>
    </citation>
    <scope>NUCLEOTIDE SEQUENCE</scope>
    <source>
        <strain evidence="1">D6</strain>
    </source>
</reference>
<name>A0A9N8HQD0_9STRA</name>
<sequence>MDAWILDLDEDHHLLSYFSPTPAFGWLLASTPWRQKQSQTKKEDREAQGITALLFPKAGTYLKIPQKTLQPSSIAKNSSLVPQMARKGTLWSILSTRYDLF</sequence>
<protein>
    <submittedName>
        <fullName evidence="1">Uncharacterized protein</fullName>
    </submittedName>
</protein>
<organism evidence="1 2">
    <name type="scientific">Seminavis robusta</name>
    <dbReference type="NCBI Taxonomy" id="568900"/>
    <lineage>
        <taxon>Eukaryota</taxon>
        <taxon>Sar</taxon>
        <taxon>Stramenopiles</taxon>
        <taxon>Ochrophyta</taxon>
        <taxon>Bacillariophyta</taxon>
        <taxon>Bacillariophyceae</taxon>
        <taxon>Bacillariophycidae</taxon>
        <taxon>Naviculales</taxon>
        <taxon>Naviculaceae</taxon>
        <taxon>Seminavis</taxon>
    </lineage>
</organism>
<dbReference type="AlphaFoldDB" id="A0A9N8HQD0"/>
<gene>
    <name evidence="1" type="ORF">SEMRO_1428_G271841.1</name>
</gene>
<evidence type="ECO:0000313" key="2">
    <source>
        <dbReference type="Proteomes" id="UP001153069"/>
    </source>
</evidence>
<keyword evidence="2" id="KW-1185">Reference proteome</keyword>
<comment type="caution">
    <text evidence="1">The sequence shown here is derived from an EMBL/GenBank/DDBJ whole genome shotgun (WGS) entry which is preliminary data.</text>
</comment>
<dbReference type="Proteomes" id="UP001153069">
    <property type="component" value="Unassembled WGS sequence"/>
</dbReference>
<accession>A0A9N8HQD0</accession>